<dbReference type="EMBL" id="JACBZO010000001">
    <property type="protein sequence ID" value="NYI41237.1"/>
    <property type="molecule type" value="Genomic_DNA"/>
</dbReference>
<dbReference type="EC" id="2.5.1.1" evidence="7"/>
<evidence type="ECO:0000313" key="7">
    <source>
        <dbReference type="EMBL" id="NYI41237.1"/>
    </source>
</evidence>
<dbReference type="Pfam" id="PF00348">
    <property type="entry name" value="polyprenyl_synt"/>
    <property type="match status" value="1"/>
</dbReference>
<dbReference type="Proteomes" id="UP000547973">
    <property type="component" value="Unassembled WGS sequence"/>
</dbReference>
<keyword evidence="3 6" id="KW-0808">Transferase</keyword>
<keyword evidence="4" id="KW-0479">Metal-binding</keyword>
<name>A0A7Z0CJX1_9MICO</name>
<dbReference type="GO" id="GO:0046872">
    <property type="term" value="F:metal ion binding"/>
    <property type="evidence" value="ECO:0007669"/>
    <property type="project" value="UniProtKB-KW"/>
</dbReference>
<dbReference type="SUPFAM" id="SSF48576">
    <property type="entry name" value="Terpenoid synthases"/>
    <property type="match status" value="1"/>
</dbReference>
<reference evidence="7 8" key="1">
    <citation type="submission" date="2020-07" db="EMBL/GenBank/DDBJ databases">
        <title>Sequencing the genomes of 1000 actinobacteria strains.</title>
        <authorList>
            <person name="Klenk H.-P."/>
        </authorList>
    </citation>
    <scope>NUCLEOTIDE SEQUENCE [LARGE SCALE GENOMIC DNA]</scope>
    <source>
        <strain evidence="7 8">DSM 19970</strain>
    </source>
</reference>
<keyword evidence="5" id="KW-0460">Magnesium</keyword>
<dbReference type="PANTHER" id="PTHR12001:SF85">
    <property type="entry name" value="SHORT CHAIN ISOPRENYL DIPHOSPHATE SYNTHASE"/>
    <property type="match status" value="1"/>
</dbReference>
<accession>A0A7Z0CJX1</accession>
<evidence type="ECO:0000256" key="2">
    <source>
        <dbReference type="ARBA" id="ARBA00006706"/>
    </source>
</evidence>
<sequence length="352" mass="36609">MQHTTPERVGSAVGEALKRLTQSVAPMAGLNLDLLEPLSVLASKGKRLRSTLLIMSHTAAGGVREDVALRIAAALELFQVAALIHDDVLDDSDMRRGLPSTHRVIEGLHLESGWRGDSARFGTSGAILAGDLALMACMGELVGALAGVEAKVAAAVGDRFTTMATVCTAGQYLDLRLAAQPVELLAEEREAILAVMRAKTASYTTVGPLAIGAALAGCTPEQVDAWAAVGVPLGVAFQLRDDVLGVIGSEAETGKPAGDDLREGKRTLLLGHAFSVADAQDRERLVNALGGDAKSVALAVDVMVRSGTIDAAEAEISRHTSEATSGLEEITMDPDDRAQLVAVFEAMAARAS</sequence>
<dbReference type="PROSITE" id="PS00723">
    <property type="entry name" value="POLYPRENYL_SYNTHASE_1"/>
    <property type="match status" value="1"/>
</dbReference>
<evidence type="ECO:0000256" key="1">
    <source>
        <dbReference type="ARBA" id="ARBA00001946"/>
    </source>
</evidence>
<evidence type="ECO:0000256" key="3">
    <source>
        <dbReference type="ARBA" id="ARBA00022679"/>
    </source>
</evidence>
<dbReference type="SFLD" id="SFLDS00005">
    <property type="entry name" value="Isoprenoid_Synthase_Type_I"/>
    <property type="match status" value="1"/>
</dbReference>
<proteinExistence type="inferred from homology"/>
<dbReference type="RefSeq" id="WP_083971526.1">
    <property type="nucleotide sequence ID" value="NZ_BBRC01000005.1"/>
</dbReference>
<comment type="similarity">
    <text evidence="2 6">Belongs to the FPP/GGPP synthase family.</text>
</comment>
<dbReference type="InterPro" id="IPR000092">
    <property type="entry name" value="Polyprenyl_synt"/>
</dbReference>
<dbReference type="InterPro" id="IPR033749">
    <property type="entry name" value="Polyprenyl_synt_CS"/>
</dbReference>
<dbReference type="GO" id="GO:0004337">
    <property type="term" value="F:(2E,6E)-farnesyl diphosphate synthase activity"/>
    <property type="evidence" value="ECO:0007669"/>
    <property type="project" value="UniProtKB-EC"/>
</dbReference>
<evidence type="ECO:0000256" key="5">
    <source>
        <dbReference type="ARBA" id="ARBA00022842"/>
    </source>
</evidence>
<dbReference type="PANTHER" id="PTHR12001">
    <property type="entry name" value="GERANYLGERANYL PYROPHOSPHATE SYNTHASE"/>
    <property type="match status" value="1"/>
</dbReference>
<dbReference type="AlphaFoldDB" id="A0A7Z0CJX1"/>
<protein>
    <submittedName>
        <fullName evidence="7">Geranylgeranyl diphosphate synthase type I</fullName>
        <ecNumber evidence="7">2.5.1.1</ecNumber>
        <ecNumber evidence="7">2.5.1.10</ecNumber>
        <ecNumber evidence="7">2.5.1.29</ecNumber>
    </submittedName>
</protein>
<keyword evidence="8" id="KW-1185">Reference proteome</keyword>
<dbReference type="GO" id="GO:0004311">
    <property type="term" value="F:geranylgeranyl diphosphate synthase activity"/>
    <property type="evidence" value="ECO:0007669"/>
    <property type="project" value="UniProtKB-EC"/>
</dbReference>
<dbReference type="GO" id="GO:0004161">
    <property type="term" value="F:dimethylallyltranstransferase activity"/>
    <property type="evidence" value="ECO:0007669"/>
    <property type="project" value="UniProtKB-EC"/>
</dbReference>
<dbReference type="CDD" id="cd00685">
    <property type="entry name" value="Trans_IPPS_HT"/>
    <property type="match status" value="1"/>
</dbReference>
<dbReference type="EC" id="2.5.1.29" evidence="7"/>
<dbReference type="Gene3D" id="1.10.600.10">
    <property type="entry name" value="Farnesyl Diphosphate Synthase"/>
    <property type="match status" value="1"/>
</dbReference>
<dbReference type="PROSITE" id="PS00444">
    <property type="entry name" value="POLYPRENYL_SYNTHASE_2"/>
    <property type="match status" value="1"/>
</dbReference>
<dbReference type="InterPro" id="IPR008949">
    <property type="entry name" value="Isoprenoid_synthase_dom_sf"/>
</dbReference>
<comment type="caution">
    <text evidence="7">The sequence shown here is derived from an EMBL/GenBank/DDBJ whole genome shotgun (WGS) entry which is preliminary data.</text>
</comment>
<dbReference type="OrthoDB" id="4497239at2"/>
<evidence type="ECO:0000256" key="6">
    <source>
        <dbReference type="RuleBase" id="RU004466"/>
    </source>
</evidence>
<dbReference type="GO" id="GO:0008299">
    <property type="term" value="P:isoprenoid biosynthetic process"/>
    <property type="evidence" value="ECO:0007669"/>
    <property type="project" value="InterPro"/>
</dbReference>
<evidence type="ECO:0000256" key="4">
    <source>
        <dbReference type="ARBA" id="ARBA00022723"/>
    </source>
</evidence>
<dbReference type="EC" id="2.5.1.10" evidence="7"/>
<organism evidence="7 8">
    <name type="scientific">Demequina lutea</name>
    <dbReference type="NCBI Taxonomy" id="431489"/>
    <lineage>
        <taxon>Bacteria</taxon>
        <taxon>Bacillati</taxon>
        <taxon>Actinomycetota</taxon>
        <taxon>Actinomycetes</taxon>
        <taxon>Micrococcales</taxon>
        <taxon>Demequinaceae</taxon>
        <taxon>Demequina</taxon>
    </lineage>
</organism>
<evidence type="ECO:0000313" key="8">
    <source>
        <dbReference type="Proteomes" id="UP000547973"/>
    </source>
</evidence>
<comment type="cofactor">
    <cofactor evidence="1">
        <name>Mg(2+)</name>
        <dbReference type="ChEBI" id="CHEBI:18420"/>
    </cofactor>
</comment>
<gene>
    <name evidence="7" type="ORF">BKA03_001356</name>
</gene>